<gene>
    <name evidence="1" type="ORF">LCGC14_1464060</name>
</gene>
<organism evidence="1">
    <name type="scientific">marine sediment metagenome</name>
    <dbReference type="NCBI Taxonomy" id="412755"/>
    <lineage>
        <taxon>unclassified sequences</taxon>
        <taxon>metagenomes</taxon>
        <taxon>ecological metagenomes</taxon>
    </lineage>
</organism>
<proteinExistence type="predicted"/>
<sequence length="83" mass="9570">MKMNNSEKVDLVNHIIAQYGLSLCPYCNGILDKRVNKKGKKIDVCDICELIIRTVDYIECITGIIKYSNRIISKINFKKLSEF</sequence>
<dbReference type="EMBL" id="LAZR01010224">
    <property type="protein sequence ID" value="KKM68119.1"/>
    <property type="molecule type" value="Genomic_DNA"/>
</dbReference>
<dbReference type="AlphaFoldDB" id="A0A0F9JE88"/>
<reference evidence="1" key="1">
    <citation type="journal article" date="2015" name="Nature">
        <title>Complex archaea that bridge the gap between prokaryotes and eukaryotes.</title>
        <authorList>
            <person name="Spang A."/>
            <person name="Saw J.H."/>
            <person name="Jorgensen S.L."/>
            <person name="Zaremba-Niedzwiedzka K."/>
            <person name="Martijn J."/>
            <person name="Lind A.E."/>
            <person name="van Eijk R."/>
            <person name="Schleper C."/>
            <person name="Guy L."/>
            <person name="Ettema T.J."/>
        </authorList>
    </citation>
    <scope>NUCLEOTIDE SEQUENCE</scope>
</reference>
<comment type="caution">
    <text evidence="1">The sequence shown here is derived from an EMBL/GenBank/DDBJ whole genome shotgun (WGS) entry which is preliminary data.</text>
</comment>
<protein>
    <submittedName>
        <fullName evidence="1">Uncharacterized protein</fullName>
    </submittedName>
</protein>
<evidence type="ECO:0000313" key="1">
    <source>
        <dbReference type="EMBL" id="KKM68119.1"/>
    </source>
</evidence>
<name>A0A0F9JE88_9ZZZZ</name>
<accession>A0A0F9JE88</accession>